<dbReference type="GeneID" id="111147473"/>
<dbReference type="KEGG" id="elk:111147473"/>
<evidence type="ECO:0000256" key="2">
    <source>
        <dbReference type="ARBA" id="ARBA00022837"/>
    </source>
</evidence>
<keyword evidence="4" id="KW-1185">Reference proteome</keyword>
<dbReference type="PRINTS" id="PR00450">
    <property type="entry name" value="RECOVERIN"/>
</dbReference>
<gene>
    <name evidence="5" type="primary">LOC111147473</name>
</gene>
<dbReference type="Proteomes" id="UP000248482">
    <property type="component" value="Unplaced"/>
</dbReference>
<keyword evidence="1" id="KW-0479">Metal-binding</keyword>
<evidence type="ECO:0000259" key="3">
    <source>
        <dbReference type="PROSITE" id="PS50222"/>
    </source>
</evidence>
<keyword evidence="2" id="KW-0106">Calcium</keyword>
<evidence type="ECO:0000313" key="5">
    <source>
        <dbReference type="RefSeq" id="XP_022359211.1"/>
    </source>
</evidence>
<dbReference type="InterPro" id="IPR002048">
    <property type="entry name" value="EF_hand_dom"/>
</dbReference>
<reference evidence="5" key="1">
    <citation type="submission" date="2025-08" db="UniProtKB">
        <authorList>
            <consortium name="RefSeq"/>
        </authorList>
    </citation>
    <scope>IDENTIFICATION</scope>
    <source>
        <tissue evidence="5">Blood</tissue>
    </source>
</reference>
<feature type="domain" description="EF-hand" evidence="3">
    <location>
        <begin position="192"/>
        <end position="227"/>
    </location>
</feature>
<dbReference type="RefSeq" id="XP_022359211.1">
    <property type="nucleotide sequence ID" value="XM_022503503.1"/>
</dbReference>
<dbReference type="Gene3D" id="1.10.238.10">
    <property type="entry name" value="EF-hand"/>
    <property type="match status" value="1"/>
</dbReference>
<accession>A0A2Y9JF46</accession>
<protein>
    <submittedName>
        <fullName evidence="5">Guanylyl cyclase-activating protein 2 isoform X1</fullName>
    </submittedName>
</protein>
<dbReference type="InterPro" id="IPR011992">
    <property type="entry name" value="EF-hand-dom_pair"/>
</dbReference>
<proteinExistence type="predicted"/>
<dbReference type="PROSITE" id="PS00018">
    <property type="entry name" value="EF_HAND_1"/>
    <property type="match status" value="1"/>
</dbReference>
<dbReference type="AlphaFoldDB" id="A0A2Y9JF46"/>
<organism evidence="4 5">
    <name type="scientific">Enhydra lutris kenyoni</name>
    <name type="common">northern sea otter</name>
    <dbReference type="NCBI Taxonomy" id="391180"/>
    <lineage>
        <taxon>Eukaryota</taxon>
        <taxon>Metazoa</taxon>
        <taxon>Chordata</taxon>
        <taxon>Craniata</taxon>
        <taxon>Vertebrata</taxon>
        <taxon>Euteleostomi</taxon>
        <taxon>Mammalia</taxon>
        <taxon>Eutheria</taxon>
        <taxon>Laurasiatheria</taxon>
        <taxon>Carnivora</taxon>
        <taxon>Caniformia</taxon>
        <taxon>Musteloidea</taxon>
        <taxon>Mustelidae</taxon>
        <taxon>Lutrinae</taxon>
        <taxon>Enhydra</taxon>
    </lineage>
</organism>
<dbReference type="SUPFAM" id="SSF47473">
    <property type="entry name" value="EF-hand"/>
    <property type="match status" value="1"/>
</dbReference>
<dbReference type="STRING" id="391180.A0A2Y9JF46"/>
<dbReference type="OrthoDB" id="191686at2759"/>
<name>A0A2Y9JF46_ENHLU</name>
<sequence>MSLCLHHFPSPMVPHREGTQGKGETCFSLQSKPQYLPSSYVTHTPISTLHALLLGSPCVSSGVDTTTEQGTFLTEGFGVQSDAHRGKATGIRLREPVRPDTQLELGPRPGQFLLGSGSCGPKMHQLAAEGGQCWGCRAEGLGSWQQEGGSTQALRVVWRGRPTPGFLPQAIYKLKKACRVEMECERQGQMLTPEEVVDRIFLLLDENGDGQLSLNEFMEGARRDKWVMKMLQMDVNLSGWISQQRRKSAMF</sequence>
<evidence type="ECO:0000256" key="1">
    <source>
        <dbReference type="ARBA" id="ARBA00022723"/>
    </source>
</evidence>
<dbReference type="GO" id="GO:0005509">
    <property type="term" value="F:calcium ion binding"/>
    <property type="evidence" value="ECO:0007669"/>
    <property type="project" value="InterPro"/>
</dbReference>
<dbReference type="SMART" id="SM00054">
    <property type="entry name" value="EFh"/>
    <property type="match status" value="1"/>
</dbReference>
<dbReference type="InterPro" id="IPR018247">
    <property type="entry name" value="EF_Hand_1_Ca_BS"/>
</dbReference>
<evidence type="ECO:0000313" key="4">
    <source>
        <dbReference type="Proteomes" id="UP000248482"/>
    </source>
</evidence>
<dbReference type="PROSITE" id="PS50222">
    <property type="entry name" value="EF_HAND_2"/>
    <property type="match status" value="1"/>
</dbReference>